<organism evidence="2 3">
    <name type="scientific">Ridgeia piscesae</name>
    <name type="common">Tubeworm</name>
    <dbReference type="NCBI Taxonomy" id="27915"/>
    <lineage>
        <taxon>Eukaryota</taxon>
        <taxon>Metazoa</taxon>
        <taxon>Spiralia</taxon>
        <taxon>Lophotrochozoa</taxon>
        <taxon>Annelida</taxon>
        <taxon>Polychaeta</taxon>
        <taxon>Sedentaria</taxon>
        <taxon>Canalipalpata</taxon>
        <taxon>Sabellida</taxon>
        <taxon>Siboglinidae</taxon>
        <taxon>Ridgeia</taxon>
    </lineage>
</organism>
<evidence type="ECO:0000313" key="3">
    <source>
        <dbReference type="Proteomes" id="UP001209878"/>
    </source>
</evidence>
<dbReference type="EMBL" id="JAODUO010000831">
    <property type="protein sequence ID" value="KAK2174047.1"/>
    <property type="molecule type" value="Genomic_DNA"/>
</dbReference>
<dbReference type="Pfam" id="PF01875">
    <property type="entry name" value="Memo"/>
    <property type="match status" value="1"/>
</dbReference>
<dbReference type="InterPro" id="IPR002737">
    <property type="entry name" value="MEMO1_fam"/>
</dbReference>
<protein>
    <recommendedName>
        <fullName evidence="4">Protein MEMO1</fullName>
    </recommendedName>
</protein>
<gene>
    <name evidence="2" type="ORF">NP493_828g01016</name>
</gene>
<reference evidence="2" key="1">
    <citation type="journal article" date="2023" name="Mol. Biol. Evol.">
        <title>Third-Generation Sequencing Reveals the Adaptive Role of the Epigenome in Three Deep-Sea Polychaetes.</title>
        <authorList>
            <person name="Perez M."/>
            <person name="Aroh O."/>
            <person name="Sun Y."/>
            <person name="Lan Y."/>
            <person name="Juniper S.K."/>
            <person name="Young C.R."/>
            <person name="Angers B."/>
            <person name="Qian P.Y."/>
        </authorList>
    </citation>
    <scope>NUCLEOTIDE SEQUENCE</scope>
    <source>
        <strain evidence="2">R07B-5</strain>
    </source>
</reference>
<name>A0AAD9KMT5_RIDPI</name>
<dbReference type="Gene3D" id="3.40.830.10">
    <property type="entry name" value="LigB-like"/>
    <property type="match status" value="1"/>
</dbReference>
<accession>A0AAD9KMT5</accession>
<dbReference type="HAMAP" id="MF_00055">
    <property type="entry name" value="MEMO1"/>
    <property type="match status" value="1"/>
</dbReference>
<dbReference type="AlphaFoldDB" id="A0AAD9KMT5"/>
<proteinExistence type="inferred from homology"/>
<keyword evidence="3" id="KW-1185">Reference proteome</keyword>
<dbReference type="NCBIfam" id="TIGR04336">
    <property type="entry name" value="AmmeMemoSam_B"/>
    <property type="match status" value="1"/>
</dbReference>
<comment type="similarity">
    <text evidence="1">Belongs to the MEMO1 family.</text>
</comment>
<comment type="caution">
    <text evidence="2">The sequence shown here is derived from an EMBL/GenBank/DDBJ whole genome shotgun (WGS) entry which is preliminary data.</text>
</comment>
<sequence length="288" mass="32519">MSKVRRASHAGSWYSANRDELNQQLTEWMDQAPTAPGTTRAVIAPHAGYYYCGACSGHVYKQIDGSKFSRVFILGPSHHARLAGCALSSLEKYETPLTHLTIDSQVYADLYATGEFESMSSQTDEAEHSIEMQLPYIAKVMESRQGQFTIVPVMVGSLSTQREQIYGQIFSRYLADPENLFVISSDFCHWGSRFHYDYYDSTQGEIWQSIEHIDRMGMDLIEKMDPVAFSDYLKQYQNTICGRHPISVLLNGPLFHTVSAVCTVQSLQVQPRLIGQLCRSHSDHPVTD</sequence>
<dbReference type="CDD" id="cd07361">
    <property type="entry name" value="MEMO_like"/>
    <property type="match status" value="1"/>
</dbReference>
<dbReference type="PANTHER" id="PTHR11060:SF0">
    <property type="entry name" value="PROTEIN MEMO1"/>
    <property type="match status" value="1"/>
</dbReference>
<evidence type="ECO:0000313" key="2">
    <source>
        <dbReference type="EMBL" id="KAK2174047.1"/>
    </source>
</evidence>
<evidence type="ECO:0008006" key="4">
    <source>
        <dbReference type="Google" id="ProtNLM"/>
    </source>
</evidence>
<dbReference type="PANTHER" id="PTHR11060">
    <property type="entry name" value="PROTEIN MEMO1"/>
    <property type="match status" value="1"/>
</dbReference>
<evidence type="ECO:0000256" key="1">
    <source>
        <dbReference type="ARBA" id="ARBA00006315"/>
    </source>
</evidence>
<dbReference type="Proteomes" id="UP001209878">
    <property type="component" value="Unassembled WGS sequence"/>
</dbReference>